<dbReference type="CDD" id="cd02966">
    <property type="entry name" value="TlpA_like_family"/>
    <property type="match status" value="1"/>
</dbReference>
<dbReference type="Pfam" id="PF00578">
    <property type="entry name" value="AhpC-TSA"/>
    <property type="match status" value="1"/>
</dbReference>
<feature type="domain" description="Thioredoxin" evidence="1">
    <location>
        <begin position="1"/>
        <end position="133"/>
    </location>
</feature>
<dbReference type="AlphaFoldDB" id="A0A917A0H6"/>
<evidence type="ECO:0000259" key="1">
    <source>
        <dbReference type="PROSITE" id="PS51352"/>
    </source>
</evidence>
<dbReference type="PANTHER" id="PTHR42852">
    <property type="entry name" value="THIOL:DISULFIDE INTERCHANGE PROTEIN DSBE"/>
    <property type="match status" value="1"/>
</dbReference>
<dbReference type="PROSITE" id="PS51352">
    <property type="entry name" value="THIOREDOXIN_2"/>
    <property type="match status" value="1"/>
</dbReference>
<dbReference type="InterPro" id="IPR050553">
    <property type="entry name" value="Thioredoxin_ResA/DsbE_sf"/>
</dbReference>
<dbReference type="Gene3D" id="3.40.30.10">
    <property type="entry name" value="Glutaredoxin"/>
    <property type="match status" value="1"/>
</dbReference>
<sequence>MDYDEFKPMLQAKDEQTLYVFNFWATWCKPCVEELPYFEKINQRYDNVEVTFVSLDFSTKLNELVIPFANKYKLVSNILLLDDTRSFYWIPDVDENWSGAIPATLIFSKNERAFFEKAFTFEELESEIKNRLP</sequence>
<dbReference type="InterPro" id="IPR000866">
    <property type="entry name" value="AhpC/TSA"/>
</dbReference>
<name>A0A917A0H6_9FLAO</name>
<accession>A0A917A0H6</accession>
<organism evidence="2 3">
    <name type="scientific">Psychroflexus salis</name>
    <dbReference type="NCBI Taxonomy" id="1526574"/>
    <lineage>
        <taxon>Bacteria</taxon>
        <taxon>Pseudomonadati</taxon>
        <taxon>Bacteroidota</taxon>
        <taxon>Flavobacteriia</taxon>
        <taxon>Flavobacteriales</taxon>
        <taxon>Flavobacteriaceae</taxon>
        <taxon>Psychroflexus</taxon>
    </lineage>
</organism>
<dbReference type="SUPFAM" id="SSF52833">
    <property type="entry name" value="Thioredoxin-like"/>
    <property type="match status" value="1"/>
</dbReference>
<dbReference type="InterPro" id="IPR036249">
    <property type="entry name" value="Thioredoxin-like_sf"/>
</dbReference>
<dbReference type="EMBL" id="BMGL01000014">
    <property type="protein sequence ID" value="GGE21087.1"/>
    <property type="molecule type" value="Genomic_DNA"/>
</dbReference>
<dbReference type="GO" id="GO:0016209">
    <property type="term" value="F:antioxidant activity"/>
    <property type="evidence" value="ECO:0007669"/>
    <property type="project" value="InterPro"/>
</dbReference>
<evidence type="ECO:0000313" key="2">
    <source>
        <dbReference type="EMBL" id="GGE21087.1"/>
    </source>
</evidence>
<comment type="caution">
    <text evidence="2">The sequence shown here is derived from an EMBL/GenBank/DDBJ whole genome shotgun (WGS) entry which is preliminary data.</text>
</comment>
<keyword evidence="3" id="KW-1185">Reference proteome</keyword>
<protein>
    <recommendedName>
        <fullName evidence="1">Thioredoxin domain-containing protein</fullName>
    </recommendedName>
</protein>
<evidence type="ECO:0000313" key="3">
    <source>
        <dbReference type="Proteomes" id="UP000599688"/>
    </source>
</evidence>
<reference evidence="2 3" key="1">
    <citation type="journal article" date="2014" name="Int. J. Syst. Evol. Microbiol.">
        <title>Complete genome sequence of Corynebacterium casei LMG S-19264T (=DSM 44701T), isolated from a smear-ripened cheese.</title>
        <authorList>
            <consortium name="US DOE Joint Genome Institute (JGI-PGF)"/>
            <person name="Walter F."/>
            <person name="Albersmeier A."/>
            <person name="Kalinowski J."/>
            <person name="Ruckert C."/>
        </authorList>
    </citation>
    <scope>NUCLEOTIDE SEQUENCE [LARGE SCALE GENOMIC DNA]</scope>
    <source>
        <strain evidence="2 3">CGMCC 1.12925</strain>
    </source>
</reference>
<dbReference type="PANTHER" id="PTHR42852:SF13">
    <property type="entry name" value="PROTEIN DIPZ"/>
    <property type="match status" value="1"/>
</dbReference>
<dbReference type="GO" id="GO:0016491">
    <property type="term" value="F:oxidoreductase activity"/>
    <property type="evidence" value="ECO:0007669"/>
    <property type="project" value="InterPro"/>
</dbReference>
<dbReference type="InterPro" id="IPR013766">
    <property type="entry name" value="Thioredoxin_domain"/>
</dbReference>
<proteinExistence type="predicted"/>
<dbReference type="Proteomes" id="UP000599688">
    <property type="component" value="Unassembled WGS sequence"/>
</dbReference>
<gene>
    <name evidence="2" type="ORF">GCM10010831_22690</name>
</gene>